<dbReference type="InterPro" id="IPR024491">
    <property type="entry name" value="Se_SelK/SelG"/>
</dbReference>
<evidence type="ECO:0000256" key="1">
    <source>
        <dbReference type="SAM" id="MobiDB-lite"/>
    </source>
</evidence>
<dbReference type="Proteomes" id="UP000276776">
    <property type="component" value="Unassembled WGS sequence"/>
</dbReference>
<protein>
    <submittedName>
        <fullName evidence="2 4">Uncharacterized protein</fullName>
    </submittedName>
</protein>
<proteinExistence type="predicted"/>
<reference evidence="2 3" key="2">
    <citation type="submission" date="2018-11" db="EMBL/GenBank/DDBJ databases">
        <authorList>
            <consortium name="Pathogen Informatics"/>
        </authorList>
    </citation>
    <scope>NUCLEOTIDE SEQUENCE [LARGE SCALE GENOMIC DNA]</scope>
</reference>
<accession>A0A0N5CKH5</accession>
<gene>
    <name evidence="2" type="ORF">TCLT_LOCUS573</name>
</gene>
<dbReference type="WBParaSite" id="TCLT_0000057201-mRNA-1">
    <property type="protein sequence ID" value="TCLT_0000057201-mRNA-1"/>
    <property type="gene ID" value="TCLT_0000057201"/>
</dbReference>
<dbReference type="AlphaFoldDB" id="A0A0N5CKH5"/>
<reference evidence="4" key="1">
    <citation type="submission" date="2017-02" db="UniProtKB">
        <authorList>
            <consortium name="WormBaseParasite"/>
        </authorList>
    </citation>
    <scope>IDENTIFICATION</scope>
</reference>
<evidence type="ECO:0000313" key="2">
    <source>
        <dbReference type="EMBL" id="VDM95594.1"/>
    </source>
</evidence>
<name>A0A0N5CKH5_THECL</name>
<keyword evidence="3" id="KW-1185">Reference proteome</keyword>
<feature type="compositionally biased region" description="Low complexity" evidence="1">
    <location>
        <begin position="123"/>
        <end position="135"/>
    </location>
</feature>
<organism evidence="4">
    <name type="scientific">Thelazia callipaeda</name>
    <name type="common">Oriental eyeworm</name>
    <name type="synonym">Parasitic nematode</name>
    <dbReference type="NCBI Taxonomy" id="103827"/>
    <lineage>
        <taxon>Eukaryota</taxon>
        <taxon>Metazoa</taxon>
        <taxon>Ecdysozoa</taxon>
        <taxon>Nematoda</taxon>
        <taxon>Chromadorea</taxon>
        <taxon>Rhabditida</taxon>
        <taxon>Spirurina</taxon>
        <taxon>Spiruromorpha</taxon>
        <taxon>Thelazioidea</taxon>
        <taxon>Thelaziidae</taxon>
        <taxon>Thelazia</taxon>
    </lineage>
</organism>
<evidence type="ECO:0000313" key="3">
    <source>
        <dbReference type="Proteomes" id="UP000276776"/>
    </source>
</evidence>
<dbReference type="Pfam" id="PF10961">
    <property type="entry name" value="SelK_SelG"/>
    <property type="match status" value="1"/>
</dbReference>
<dbReference type="EMBL" id="UYYF01000045">
    <property type="protein sequence ID" value="VDM95594.1"/>
    <property type="molecule type" value="Genomic_DNA"/>
</dbReference>
<feature type="region of interest" description="Disordered" evidence="1">
    <location>
        <begin position="83"/>
        <end position="135"/>
    </location>
</feature>
<sequence>MKLIRDFRNKGIDKNVNRKSTVKCGKNQPSNFFFIELVARIEVCLRIISNLLYSANSCDKMPYIDSITIFKTLFGPLIGETETTSRRRGWDDNDGWPGSGGPGGPSRNQRYGGRRPIGRPAFSSGMSCPPMSGGG</sequence>
<evidence type="ECO:0000313" key="4">
    <source>
        <dbReference type="WBParaSite" id="TCLT_0000057201-mRNA-1"/>
    </source>
</evidence>